<sequence>MPLRKRVSRQELRIDILLLQQEIPDPLADLYKALWEILGLRAERNPKVHQ</sequence>
<dbReference type="EMBL" id="JXTB01000190">
    <property type="protein sequence ID" value="PON54749.1"/>
    <property type="molecule type" value="Genomic_DNA"/>
</dbReference>
<proteinExistence type="predicted"/>
<dbReference type="Proteomes" id="UP000237105">
    <property type="component" value="Unassembled WGS sequence"/>
</dbReference>
<evidence type="ECO:0000313" key="1">
    <source>
        <dbReference type="EMBL" id="PON54749.1"/>
    </source>
</evidence>
<accession>A0A2P5C161</accession>
<gene>
    <name evidence="1" type="ORF">PanWU01x14_192550</name>
</gene>
<keyword evidence="2" id="KW-1185">Reference proteome</keyword>
<comment type="caution">
    <text evidence="1">The sequence shown here is derived from an EMBL/GenBank/DDBJ whole genome shotgun (WGS) entry which is preliminary data.</text>
</comment>
<reference evidence="2" key="1">
    <citation type="submission" date="2016-06" db="EMBL/GenBank/DDBJ databases">
        <title>Parallel loss of symbiosis genes in relatives of nitrogen-fixing non-legume Parasponia.</title>
        <authorList>
            <person name="Van Velzen R."/>
            <person name="Holmer R."/>
            <person name="Bu F."/>
            <person name="Rutten L."/>
            <person name="Van Zeijl A."/>
            <person name="Liu W."/>
            <person name="Santuari L."/>
            <person name="Cao Q."/>
            <person name="Sharma T."/>
            <person name="Shen D."/>
            <person name="Roswanjaya Y."/>
            <person name="Wardhani T."/>
            <person name="Kalhor M.S."/>
            <person name="Jansen J."/>
            <person name="Van den Hoogen J."/>
            <person name="Gungor B."/>
            <person name="Hartog M."/>
            <person name="Hontelez J."/>
            <person name="Verver J."/>
            <person name="Yang W.-C."/>
            <person name="Schijlen E."/>
            <person name="Repin R."/>
            <person name="Schilthuizen M."/>
            <person name="Schranz E."/>
            <person name="Heidstra R."/>
            <person name="Miyata K."/>
            <person name="Fedorova E."/>
            <person name="Kohlen W."/>
            <person name="Bisseling T."/>
            <person name="Smit S."/>
            <person name="Geurts R."/>
        </authorList>
    </citation>
    <scope>NUCLEOTIDE SEQUENCE [LARGE SCALE GENOMIC DNA]</scope>
    <source>
        <strain evidence="2">cv. WU1-14</strain>
    </source>
</reference>
<evidence type="ECO:0000313" key="2">
    <source>
        <dbReference type="Proteomes" id="UP000237105"/>
    </source>
</evidence>
<protein>
    <submittedName>
        <fullName evidence="1">Uncharacterized protein</fullName>
    </submittedName>
</protein>
<dbReference type="AlphaFoldDB" id="A0A2P5C161"/>
<organism evidence="1 2">
    <name type="scientific">Parasponia andersonii</name>
    <name type="common">Sponia andersonii</name>
    <dbReference type="NCBI Taxonomy" id="3476"/>
    <lineage>
        <taxon>Eukaryota</taxon>
        <taxon>Viridiplantae</taxon>
        <taxon>Streptophyta</taxon>
        <taxon>Embryophyta</taxon>
        <taxon>Tracheophyta</taxon>
        <taxon>Spermatophyta</taxon>
        <taxon>Magnoliopsida</taxon>
        <taxon>eudicotyledons</taxon>
        <taxon>Gunneridae</taxon>
        <taxon>Pentapetalae</taxon>
        <taxon>rosids</taxon>
        <taxon>fabids</taxon>
        <taxon>Rosales</taxon>
        <taxon>Cannabaceae</taxon>
        <taxon>Parasponia</taxon>
    </lineage>
</organism>
<feature type="non-terminal residue" evidence="1">
    <location>
        <position position="50"/>
    </location>
</feature>
<name>A0A2P5C161_PARAD</name>